<organism evidence="1 2">
    <name type="scientific">Trifolium medium</name>
    <dbReference type="NCBI Taxonomy" id="97028"/>
    <lineage>
        <taxon>Eukaryota</taxon>
        <taxon>Viridiplantae</taxon>
        <taxon>Streptophyta</taxon>
        <taxon>Embryophyta</taxon>
        <taxon>Tracheophyta</taxon>
        <taxon>Spermatophyta</taxon>
        <taxon>Magnoliopsida</taxon>
        <taxon>eudicotyledons</taxon>
        <taxon>Gunneridae</taxon>
        <taxon>Pentapetalae</taxon>
        <taxon>rosids</taxon>
        <taxon>fabids</taxon>
        <taxon>Fabales</taxon>
        <taxon>Fabaceae</taxon>
        <taxon>Papilionoideae</taxon>
        <taxon>50 kb inversion clade</taxon>
        <taxon>NPAAA clade</taxon>
        <taxon>Hologalegina</taxon>
        <taxon>IRL clade</taxon>
        <taxon>Trifolieae</taxon>
        <taxon>Trifolium</taxon>
    </lineage>
</organism>
<keyword evidence="2" id="KW-1185">Reference proteome</keyword>
<feature type="non-terminal residue" evidence="1">
    <location>
        <position position="54"/>
    </location>
</feature>
<dbReference type="EMBL" id="LXQA010891121">
    <property type="protein sequence ID" value="MCI75792.1"/>
    <property type="molecule type" value="Genomic_DNA"/>
</dbReference>
<proteinExistence type="predicted"/>
<reference evidence="1 2" key="1">
    <citation type="journal article" date="2018" name="Front. Plant Sci.">
        <title>Red Clover (Trifolium pratense) and Zigzag Clover (T. medium) - A Picture of Genomic Similarities and Differences.</title>
        <authorList>
            <person name="Dluhosova J."/>
            <person name="Istvanek J."/>
            <person name="Nedelnik J."/>
            <person name="Repkova J."/>
        </authorList>
    </citation>
    <scope>NUCLEOTIDE SEQUENCE [LARGE SCALE GENOMIC DNA]</scope>
    <source>
        <strain evidence="2">cv. 10/8</strain>
        <tissue evidence="1">Leaf</tissue>
    </source>
</reference>
<sequence>MDVETILCCALTVLHDCQNLHPVVAALSDVVASPRSILRYPSPFVAPCLQPNPP</sequence>
<accession>A0A392UQR9</accession>
<protein>
    <submittedName>
        <fullName evidence="1">Uncharacterized protein</fullName>
    </submittedName>
</protein>
<name>A0A392UQR9_9FABA</name>
<dbReference type="AlphaFoldDB" id="A0A392UQR9"/>
<evidence type="ECO:0000313" key="1">
    <source>
        <dbReference type="EMBL" id="MCI75792.1"/>
    </source>
</evidence>
<dbReference type="Proteomes" id="UP000265520">
    <property type="component" value="Unassembled WGS sequence"/>
</dbReference>
<comment type="caution">
    <text evidence="1">The sequence shown here is derived from an EMBL/GenBank/DDBJ whole genome shotgun (WGS) entry which is preliminary data.</text>
</comment>
<evidence type="ECO:0000313" key="2">
    <source>
        <dbReference type="Proteomes" id="UP000265520"/>
    </source>
</evidence>